<feature type="compositionally biased region" description="Gly residues" evidence="1">
    <location>
        <begin position="456"/>
        <end position="472"/>
    </location>
</feature>
<protein>
    <recommendedName>
        <fullName evidence="3">DUF5129 domain-containing protein</fullName>
    </recommendedName>
</protein>
<reference evidence="4 5" key="1">
    <citation type="submission" date="2019-06" db="EMBL/GenBank/DDBJ databases">
        <title>Whole genome shotgun sequence of Glutamicibacter uratoxydans NBRC 15515.</title>
        <authorList>
            <person name="Hosoyama A."/>
            <person name="Uohara A."/>
            <person name="Ohji S."/>
            <person name="Ichikawa N."/>
        </authorList>
    </citation>
    <scope>NUCLEOTIDE SEQUENCE [LARGE SCALE GENOMIC DNA]</scope>
    <source>
        <strain evidence="4 5">NBRC 15515</strain>
    </source>
</reference>
<organism evidence="4 5">
    <name type="scientific">Glutamicibacter uratoxydans</name>
    <name type="common">Arthrobacter uratoxydans</name>
    <dbReference type="NCBI Taxonomy" id="43667"/>
    <lineage>
        <taxon>Bacteria</taxon>
        <taxon>Bacillati</taxon>
        <taxon>Actinomycetota</taxon>
        <taxon>Actinomycetes</taxon>
        <taxon>Micrococcales</taxon>
        <taxon>Micrococcaceae</taxon>
        <taxon>Glutamicibacter</taxon>
    </lineage>
</organism>
<dbReference type="AlphaFoldDB" id="A0A4Y4DMW7"/>
<feature type="domain" description="DUF5129" evidence="3">
    <location>
        <begin position="12"/>
        <end position="357"/>
    </location>
</feature>
<evidence type="ECO:0000313" key="4">
    <source>
        <dbReference type="EMBL" id="GED06652.1"/>
    </source>
</evidence>
<dbReference type="EMBL" id="BJNY01000011">
    <property type="protein sequence ID" value="GED06652.1"/>
    <property type="molecule type" value="Genomic_DNA"/>
</dbReference>
<keyword evidence="2" id="KW-0812">Transmembrane</keyword>
<evidence type="ECO:0000256" key="2">
    <source>
        <dbReference type="SAM" id="Phobius"/>
    </source>
</evidence>
<evidence type="ECO:0000259" key="3">
    <source>
        <dbReference type="Pfam" id="PF17173"/>
    </source>
</evidence>
<evidence type="ECO:0000256" key="1">
    <source>
        <dbReference type="SAM" id="MobiDB-lite"/>
    </source>
</evidence>
<evidence type="ECO:0000313" key="5">
    <source>
        <dbReference type="Proteomes" id="UP000316612"/>
    </source>
</evidence>
<feature type="compositionally biased region" description="Low complexity" evidence="1">
    <location>
        <begin position="443"/>
        <end position="455"/>
    </location>
</feature>
<name>A0A4Y4DMW7_GLUUR</name>
<accession>A0A4Y4DMW7</accession>
<dbReference type="InterPro" id="IPR033435">
    <property type="entry name" value="DUF5129"/>
</dbReference>
<dbReference type="Proteomes" id="UP000316612">
    <property type="component" value="Unassembled WGS sequence"/>
</dbReference>
<comment type="caution">
    <text evidence="4">The sequence shown here is derived from an EMBL/GenBank/DDBJ whole genome shotgun (WGS) entry which is preliminary data.</text>
</comment>
<dbReference type="Pfam" id="PF17173">
    <property type="entry name" value="DUF5129"/>
    <property type="match status" value="1"/>
</dbReference>
<proteinExistence type="predicted"/>
<feature type="transmembrane region" description="Helical" evidence="2">
    <location>
        <begin position="154"/>
        <end position="173"/>
    </location>
</feature>
<keyword evidence="2" id="KW-1133">Transmembrane helix</keyword>
<gene>
    <name evidence="4" type="ORF">AUR04nite_21840</name>
</gene>
<feature type="region of interest" description="Disordered" evidence="1">
    <location>
        <begin position="443"/>
        <end position="472"/>
    </location>
</feature>
<keyword evidence="2" id="KW-0472">Membrane</keyword>
<sequence>MQTGINIESVEVYDTADVLNEQKLQDAIGALDFHEPTKVVVYSRTGDYSDNINTETLLYAKKSHPEWISSDPEDYGDYWADGYFIITLSREGKYSGQIGTYFGEDRKVSEGQMEKIHKAGYDNFRSARWTDGVIDVAAAGAKIINRPWYLQPTLWILGGVIAVIGGGTALGVAGTRSSRRKKFAAALEQGRKHLSNVTMDLETTELSARTLPTGSRHAADLERRFADFMKRYRESFTEQQKLEVATKKERGTADAVKNSESFSLNAQNLDATDDAIIAAAALYTRSATWEQAWQAQTAPLLEDLAALPDLTSEAAEGTRGAAAALESFGVDAAADVERIGTDLKAENIGVDAALDQLSELRKQLTERLDAFATAQIDAYAQSDEEKRDMREALRTERTNYSSGGYQGGGSILDVTSPGELFWRVQSFNVGYHAGVSSVDSSREAASSSSSGVSSGYSGGGGSFSGAGGSSHF</sequence>
<keyword evidence="5" id="KW-1185">Reference proteome</keyword>